<keyword evidence="5" id="KW-0472">Membrane</keyword>
<dbReference type="Gene3D" id="3.90.550.10">
    <property type="entry name" value="Spore Coat Polysaccharide Biosynthesis Protein SpsA, Chain A"/>
    <property type="match status" value="1"/>
</dbReference>
<feature type="region of interest" description="Disordered" evidence="4">
    <location>
        <begin position="44"/>
        <end position="80"/>
    </location>
</feature>
<dbReference type="GO" id="GO:0016740">
    <property type="term" value="F:transferase activity"/>
    <property type="evidence" value="ECO:0007669"/>
    <property type="project" value="UniProtKB-KW"/>
</dbReference>
<proteinExistence type="inferred from homology"/>
<dbReference type="Proteomes" id="UP001498771">
    <property type="component" value="Unassembled WGS sequence"/>
</dbReference>
<organism evidence="6 7">
    <name type="scientific">Myxozyma melibiosi</name>
    <dbReference type="NCBI Taxonomy" id="54550"/>
    <lineage>
        <taxon>Eukaryota</taxon>
        <taxon>Fungi</taxon>
        <taxon>Dikarya</taxon>
        <taxon>Ascomycota</taxon>
        <taxon>Saccharomycotina</taxon>
        <taxon>Lipomycetes</taxon>
        <taxon>Lipomycetales</taxon>
        <taxon>Lipomycetaceae</taxon>
        <taxon>Myxozyma</taxon>
    </lineage>
</organism>
<dbReference type="GeneID" id="90037542"/>
<sequence length="359" mass="40169">MRPPHPIIAAYILAGAVASYLLLSFIVPSFSSHIVPHSLQWDQPESKDTNLGGAAITPAPAPAIPSPSPSPSSAPTPPAPLTLEEIQEKESHLLDSIKGMARDVLEPKGSKIVLLSASDGHGHNNAIANLFERATSNRLQYCAFHDYVYQYIDLSRYEADGRSAVWHKIPAIKDTFDLHPDAEWIWWLDMDAIIMTPTLDLASLVLNPDVLARRITYGEDINDTNGKPTGVRVNSTLDVSDVDLVVAQDFSLNAGSFFLRRSDFTFDLLDKWLDRANPEFNQNNEQDALNRLIVQNEDIRSHVGFVDLRLINAFGVGGRDMGWYPGDLVVHFAGCWVHKECSKRFEKLWPQRHTFDRDF</sequence>
<dbReference type="EMBL" id="JBBJBU010000002">
    <property type="protein sequence ID" value="KAK7206646.1"/>
    <property type="molecule type" value="Genomic_DNA"/>
</dbReference>
<evidence type="ECO:0000313" key="6">
    <source>
        <dbReference type="EMBL" id="KAK7206646.1"/>
    </source>
</evidence>
<dbReference type="PANTHER" id="PTHR31306">
    <property type="entry name" value="ALPHA-1,6-MANNOSYLTRANSFERASE MNN11-RELATED"/>
    <property type="match status" value="1"/>
</dbReference>
<evidence type="ECO:0000256" key="4">
    <source>
        <dbReference type="SAM" id="MobiDB-lite"/>
    </source>
</evidence>
<feature type="compositionally biased region" description="Pro residues" evidence="4">
    <location>
        <begin position="59"/>
        <end position="80"/>
    </location>
</feature>
<evidence type="ECO:0000256" key="3">
    <source>
        <dbReference type="ARBA" id="ARBA00022679"/>
    </source>
</evidence>
<keyword evidence="5" id="KW-0812">Transmembrane</keyword>
<dbReference type="InterPro" id="IPR008630">
    <property type="entry name" value="Glyco_trans_34"/>
</dbReference>
<reference evidence="6 7" key="1">
    <citation type="submission" date="2024-03" db="EMBL/GenBank/DDBJ databases">
        <title>Genome-scale model development and genomic sequencing of the oleaginous clade Lipomyces.</title>
        <authorList>
            <consortium name="Lawrence Berkeley National Laboratory"/>
            <person name="Czajka J.J."/>
            <person name="Han Y."/>
            <person name="Kim J."/>
            <person name="Mondo S.J."/>
            <person name="Hofstad B.A."/>
            <person name="Robles A."/>
            <person name="Haridas S."/>
            <person name="Riley R."/>
            <person name="LaButti K."/>
            <person name="Pangilinan J."/>
            <person name="Andreopoulos W."/>
            <person name="Lipzen A."/>
            <person name="Yan J."/>
            <person name="Wang M."/>
            <person name="Ng V."/>
            <person name="Grigoriev I.V."/>
            <person name="Spatafora J.W."/>
            <person name="Magnuson J.K."/>
            <person name="Baker S.E."/>
            <person name="Pomraning K.R."/>
        </authorList>
    </citation>
    <scope>NUCLEOTIDE SEQUENCE [LARGE SCALE GENOMIC DNA]</scope>
    <source>
        <strain evidence="6 7">Phaff 52-87</strain>
    </source>
</reference>
<comment type="caution">
    <text evidence="6">The sequence shown here is derived from an EMBL/GenBank/DDBJ whole genome shotgun (WGS) entry which is preliminary data.</text>
</comment>
<dbReference type="Pfam" id="PF05637">
    <property type="entry name" value="Glyco_transf_34"/>
    <property type="match status" value="1"/>
</dbReference>
<evidence type="ECO:0000256" key="5">
    <source>
        <dbReference type="SAM" id="Phobius"/>
    </source>
</evidence>
<protein>
    <submittedName>
        <fullName evidence="6">Galactosyl transferase GMA12/MNN10 family-domain-containing protein</fullName>
    </submittedName>
</protein>
<gene>
    <name evidence="6" type="ORF">BZA70DRAFT_274780</name>
</gene>
<keyword evidence="3 6" id="KW-0808">Transferase</keyword>
<keyword evidence="5" id="KW-1133">Transmembrane helix</keyword>
<accession>A0ABR1F9X7</accession>
<dbReference type="PANTHER" id="PTHR31306:SF4">
    <property type="entry name" value="ALPHA-1,2-GALACTOSYLTRANSFERASE"/>
    <property type="match status" value="1"/>
</dbReference>
<keyword evidence="2" id="KW-0328">Glycosyltransferase</keyword>
<keyword evidence="7" id="KW-1185">Reference proteome</keyword>
<dbReference type="InterPro" id="IPR029044">
    <property type="entry name" value="Nucleotide-diphossugar_trans"/>
</dbReference>
<evidence type="ECO:0000256" key="2">
    <source>
        <dbReference type="ARBA" id="ARBA00022676"/>
    </source>
</evidence>
<feature type="transmembrane region" description="Helical" evidence="5">
    <location>
        <begin position="7"/>
        <end position="27"/>
    </location>
</feature>
<name>A0ABR1F9X7_9ASCO</name>
<evidence type="ECO:0000313" key="7">
    <source>
        <dbReference type="Proteomes" id="UP001498771"/>
    </source>
</evidence>
<evidence type="ECO:0000256" key="1">
    <source>
        <dbReference type="ARBA" id="ARBA00005664"/>
    </source>
</evidence>
<dbReference type="RefSeq" id="XP_064769679.1">
    <property type="nucleotide sequence ID" value="XM_064912030.1"/>
</dbReference>
<comment type="similarity">
    <text evidence="1">Belongs to the glycosyltransferase 34 family.</text>
</comment>